<dbReference type="FunFam" id="3.40.50.300:FF:000742">
    <property type="entry name" value="NFX1-type zinc finger-containing protein 1"/>
    <property type="match status" value="2"/>
</dbReference>
<keyword evidence="4" id="KW-0677">Repeat</keyword>
<keyword evidence="3" id="KW-0479">Metal-binding</keyword>
<dbReference type="InterPro" id="IPR000967">
    <property type="entry name" value="Znf_NFX1"/>
</dbReference>
<dbReference type="GO" id="GO:0004386">
    <property type="term" value="F:helicase activity"/>
    <property type="evidence" value="ECO:0007669"/>
    <property type="project" value="InterPro"/>
</dbReference>
<evidence type="ECO:0000256" key="2">
    <source>
        <dbReference type="ARBA" id="ARBA00022490"/>
    </source>
</evidence>
<dbReference type="SMART" id="SM00438">
    <property type="entry name" value="ZnF_NFX"/>
    <property type="match status" value="14"/>
</dbReference>
<dbReference type="PROSITE" id="PS51981">
    <property type="entry name" value="ZF_RZ"/>
    <property type="match status" value="1"/>
</dbReference>
<dbReference type="InterPro" id="IPR003593">
    <property type="entry name" value="AAA+_ATPase"/>
</dbReference>
<comment type="subcellular location">
    <subcellularLocation>
        <location evidence="1">Cytoplasm</location>
    </subcellularLocation>
</comment>
<evidence type="ECO:0000256" key="6">
    <source>
        <dbReference type="ARBA" id="ARBA00022833"/>
    </source>
</evidence>
<dbReference type="CDD" id="cd18808">
    <property type="entry name" value="SF1_C_Upf1"/>
    <property type="match status" value="2"/>
</dbReference>
<feature type="compositionally biased region" description="Basic and acidic residues" evidence="8">
    <location>
        <begin position="2530"/>
        <end position="2585"/>
    </location>
</feature>
<dbReference type="PANTHER" id="PTHR10887:SF341">
    <property type="entry name" value="NFX1-TYPE ZINC FINGER-CONTAINING PROTEIN 1"/>
    <property type="match status" value="1"/>
</dbReference>
<keyword evidence="6" id="KW-0862">Zinc</keyword>
<dbReference type="InterPro" id="IPR046439">
    <property type="entry name" value="ZF_RZ_dom"/>
</dbReference>
<dbReference type="Pfam" id="PF13087">
    <property type="entry name" value="AAA_12"/>
    <property type="match status" value="2"/>
</dbReference>
<dbReference type="SUPFAM" id="SSF52540">
    <property type="entry name" value="P-loop containing nucleoside triphosphate hydrolases"/>
    <property type="match status" value="2"/>
</dbReference>
<organism evidence="10">
    <name type="scientific">Timema tahoe</name>
    <dbReference type="NCBI Taxonomy" id="61484"/>
    <lineage>
        <taxon>Eukaryota</taxon>
        <taxon>Metazoa</taxon>
        <taxon>Ecdysozoa</taxon>
        <taxon>Arthropoda</taxon>
        <taxon>Hexapoda</taxon>
        <taxon>Insecta</taxon>
        <taxon>Pterygota</taxon>
        <taxon>Neoptera</taxon>
        <taxon>Polyneoptera</taxon>
        <taxon>Phasmatodea</taxon>
        <taxon>Timematodea</taxon>
        <taxon>Timematoidea</taxon>
        <taxon>Timematidae</taxon>
        <taxon>Timema</taxon>
    </lineage>
</organism>
<evidence type="ECO:0000259" key="9">
    <source>
        <dbReference type="PROSITE" id="PS51981"/>
    </source>
</evidence>
<feature type="compositionally biased region" description="Polar residues" evidence="8">
    <location>
        <begin position="2182"/>
        <end position="2207"/>
    </location>
</feature>
<feature type="compositionally biased region" description="Basic and acidic residues" evidence="8">
    <location>
        <begin position="2643"/>
        <end position="2652"/>
    </location>
</feature>
<keyword evidence="5" id="KW-0863">Zinc-finger</keyword>
<dbReference type="EMBL" id="OE003542">
    <property type="protein sequence ID" value="CAD7460262.1"/>
    <property type="molecule type" value="Genomic_DNA"/>
</dbReference>
<evidence type="ECO:0000256" key="4">
    <source>
        <dbReference type="ARBA" id="ARBA00022737"/>
    </source>
</evidence>
<dbReference type="GO" id="GO:0002376">
    <property type="term" value="P:immune system process"/>
    <property type="evidence" value="ECO:0007669"/>
    <property type="project" value="UniProtKB-KW"/>
</dbReference>
<feature type="compositionally biased region" description="Polar residues" evidence="8">
    <location>
        <begin position="2496"/>
        <end position="2519"/>
    </location>
</feature>
<dbReference type="InterPro" id="IPR057373">
    <property type="entry name" value="ZNFX1"/>
</dbReference>
<dbReference type="GO" id="GO:0031048">
    <property type="term" value="P:regulatory ncRNA-mediated heterochromatin formation"/>
    <property type="evidence" value="ECO:0007669"/>
    <property type="project" value="TreeGrafter"/>
</dbReference>
<dbReference type="InterPro" id="IPR041677">
    <property type="entry name" value="DNA2/NAM7_AAA_11"/>
</dbReference>
<dbReference type="CDD" id="cd17936">
    <property type="entry name" value="EEXXEc_NFX1"/>
    <property type="match status" value="1"/>
</dbReference>
<evidence type="ECO:0000256" key="7">
    <source>
        <dbReference type="ARBA" id="ARBA00022859"/>
    </source>
</evidence>
<evidence type="ECO:0000313" key="10">
    <source>
        <dbReference type="EMBL" id="CAD7460262.1"/>
    </source>
</evidence>
<gene>
    <name evidence="10" type="ORF">TTEB3V08_LOCUS8198</name>
</gene>
<name>A0A7R9IL75_9NEOP</name>
<dbReference type="GO" id="GO:0005737">
    <property type="term" value="C:cytoplasm"/>
    <property type="evidence" value="ECO:0007669"/>
    <property type="project" value="UniProtKB-SubCell"/>
</dbReference>
<dbReference type="InterPro" id="IPR041679">
    <property type="entry name" value="DNA2/NAM7-like_C"/>
</dbReference>
<evidence type="ECO:0000256" key="5">
    <source>
        <dbReference type="ARBA" id="ARBA00022771"/>
    </source>
</evidence>
<feature type="compositionally biased region" description="Polar residues" evidence="8">
    <location>
        <begin position="2614"/>
        <end position="2642"/>
    </location>
</feature>
<reference evidence="10" key="1">
    <citation type="submission" date="2020-11" db="EMBL/GenBank/DDBJ databases">
        <authorList>
            <person name="Tran Van P."/>
        </authorList>
    </citation>
    <scope>NUCLEOTIDE SEQUENCE</scope>
</reference>
<accession>A0A7R9IL75</accession>
<dbReference type="SMART" id="SM00382">
    <property type="entry name" value="AAA"/>
    <property type="match status" value="2"/>
</dbReference>
<feature type="compositionally biased region" description="Basic and acidic residues" evidence="8">
    <location>
        <begin position="2167"/>
        <end position="2181"/>
    </location>
</feature>
<dbReference type="Pfam" id="PF13086">
    <property type="entry name" value="AAA_11"/>
    <property type="match status" value="2"/>
</dbReference>
<feature type="region of interest" description="Disordered" evidence="8">
    <location>
        <begin position="2470"/>
        <end position="2687"/>
    </location>
</feature>
<feature type="compositionally biased region" description="Polar residues" evidence="8">
    <location>
        <begin position="40"/>
        <end position="49"/>
    </location>
</feature>
<feature type="domain" description="RZ-type" evidence="9">
    <location>
        <begin position="4581"/>
        <end position="4650"/>
    </location>
</feature>
<feature type="compositionally biased region" description="Polar residues" evidence="8">
    <location>
        <begin position="2153"/>
        <end position="2166"/>
    </location>
</feature>
<dbReference type="InterPro" id="IPR045055">
    <property type="entry name" value="DNA2/NAM7-like"/>
</dbReference>
<dbReference type="GO" id="GO:0008270">
    <property type="term" value="F:zinc ion binding"/>
    <property type="evidence" value="ECO:0007669"/>
    <property type="project" value="UniProtKB-KW"/>
</dbReference>
<feature type="region of interest" description="Disordered" evidence="8">
    <location>
        <begin position="35"/>
        <end position="60"/>
    </location>
</feature>
<proteinExistence type="predicted"/>
<evidence type="ECO:0000256" key="3">
    <source>
        <dbReference type="ARBA" id="ARBA00022723"/>
    </source>
</evidence>
<evidence type="ECO:0000256" key="8">
    <source>
        <dbReference type="SAM" id="MobiDB-lite"/>
    </source>
</evidence>
<dbReference type="Pfam" id="PF20173">
    <property type="entry name" value="ZnF_RZ-type"/>
    <property type="match status" value="1"/>
</dbReference>
<feature type="region of interest" description="Disordered" evidence="8">
    <location>
        <begin position="2153"/>
        <end position="2232"/>
    </location>
</feature>
<keyword evidence="7" id="KW-0391">Immunity</keyword>
<dbReference type="InterPro" id="IPR027417">
    <property type="entry name" value="P-loop_NTPase"/>
</dbReference>
<protein>
    <recommendedName>
        <fullName evidence="9">RZ-type domain-containing protein</fullName>
    </recommendedName>
</protein>
<dbReference type="InterPro" id="IPR047187">
    <property type="entry name" value="SF1_C_Upf1"/>
</dbReference>
<dbReference type="GO" id="GO:0031380">
    <property type="term" value="C:nuclear RNA-directed RNA polymerase complex"/>
    <property type="evidence" value="ECO:0007669"/>
    <property type="project" value="TreeGrafter"/>
</dbReference>
<dbReference type="Pfam" id="PF25396">
    <property type="entry name" value="ZNFX1"/>
    <property type="match status" value="2"/>
</dbReference>
<keyword evidence="2" id="KW-0963">Cytoplasm</keyword>
<sequence>MAANNDFWHQRHMKSLALRGSYAAYRKITEEGIKNGIGAGNSSDLQSNGDGTGNVEDFPSTQDTYSQVLIKNKPERLQSWQKLLLEQFPPLPGDPCSEYNKVTNTGIRNGIGNGDDSVCQSNGTEINDGRDFTLTQKTFSQAVRKGQPEPLQLKTVVMDKQSLKSEERTYDSILSSFSKLSLRDTSDVVVGILENGAIFQELLNKQLEWDLINVMMTLLAKVCQSIYSENKVVVLANACQKYFMTQLLTHTKALSSKTGSTNITLKSFGTNVVHFYGTVIGLLPSIAVEYSDQMFIETIDSLKKTQRAKNIDFTEEIEKLDNAHARMKRLSDKLNTTSKNNRIVSTDQYTHPQGNFREMSLFPSTQDVLGDPPNNLQSNIVRGPYISVDHYLDVQFRLMREDFVNPLREGLSNYLKSRRTGEKVRSRSVKIYNKVKFLRPEVTTDKVGILMSFDPDNCMKRSNLVNSKRLMFGALLLFTHDNFKTIFFGTVIDRDARWMEEGKIVVDIANGSDAPDRIYARNFLMAESEVFFDPYYHIMKAFQNMEETRFPMSQYIVDVQTNSGPPKYVVPGNTDYTARLMNNVWSSAEDMKFNKTQHEAYKMALTKEFAVIQGPPGTGKTFVGLKIASTLISNASSWKDPRSCLPHSPILVVCFTNHALDQFLEGLLLFTQDVVRVGGQSKNKNLEEFTLKEKRRTCRKKNKSERYHAMLEKRKKLTLMMKKMKSLQEGLELIINGESIISLSSLENIIGKQQLQFFKDKNDRISDVAFLGWLWGDSRQISTLNISAELASNSVSVRSNSECERLKTNSSGNEPIKEIEGERMLENVLGINLSHSRTIPSIYLALDLRYLKLKKESLLRRLGAFDNQSSSTRSRSVMNVGILKEQLEEINVQLKCFETGLKRVDCVGSVKLKSLKTDSLWELDGDLRWTLYHTWVDQLRKRLLAQAKELQNLVNAQARMYEEDRQFEDLELMRDAMVVGMTTTGAARLQTILKELRCKIVIVEEAAEVLESHIIVSLTEHCEHLILIGDHQQLRPSTADYKIGHKYHFDVSLFERMLNNSMNCEVLKVQHRMRPEIARLITPAIYPELHNHESVLGFDRILGVTKNMFFITHDYPEENMIDTMSKKNKHEASFMIALCNHLVKNGYPPDKITVLATYSGQMFYMKKVQGYEKTNYDMLTDVAITGVDNFQGEENDIILLSLVRSNEEGSIGFRSSENRVCVALSRAKKGLFIIGNMELLSRHSKLWDKIKQQLYEDKAIGQRLTLRCEAHLDQISQVATSEHFAQFSPEGGCLQTCDKVLGCGHVCLSKCHGYDHEHQGDKKCAHPCERIPPKCNMLHKCCKLCSEWCGDCLVIVKRTLLCGHVVKLQCGTDYKFYKCKIQVKVTLPLCGHLVAKLCHQDIDTVICSLMCETFLSCDHKCILKCHLLDDPDHILYKCTQPCTKLNKNCTRNHTCARMCSEPCGPCTHKVKKTPPGCDHSVQVLCGLDPAEIRCEKKCEKILPCGHICPRRCIDECGGCSVQVEKVVSDCGHNVKVKCYHTPTTKDCTQPCVKMLVCGHPCTTRCCDVCTTRCTVMVQSLVNPACKHDCPIDIPCFLQALGLAPNSVKILSYCDKPCEESLECKHTCRGTCGECMQGRVHVQCQETCNRRLICGHRNNALARVNTVVAIDAALSHAIASPATSRARIACAVDTNVSGFVVILVLPSAGSATDLSRRFVLLECKHTVETRQLKKWLNSSGVSVKVCPQCNRPVTKSIRYKDLIIECYSDICKVRNHIMEQTAKMEKSRDGLRIKLDCLNLTTVQDIKWIKDSKDYKTLWKSLVECLTQDRRTQKILGVRMDTETVSVLVEIITELVMSVRDSVRNFTFQQETTLKNQLDLILHVLAKQKNKISTQETQDLNLELKYFQRMIQFFNLESTTAYEARKNLADVTAQHSIAEQILSSDDKYSLIKDQKLNIIMQNFAKALNPASFMPYEVKKTITKNTALDYTFDNEIISPIKTKHAFNNLCDGAKGAREFPGQNCDVGCAVIPTPHKCYQYYETGKDRERKGLRLLRPLLTNRVAQQSPPSRVPTDYYTLILVVSLFLTALFYTRILLYSLKFPGIYQHQKMTESFKSYGVSLSKPSQEIKIQANMTSRFSDDLFNLLESQNTTKNIETRNNFIPQSNDRPQERDYSQKEREPRYQSQSQRGKNNNNSSYQDRSKGFNSRHSYKGKETSVGQHPPLTSHKDETYNHEQLTKRKQHLGTEYQNRYDYQKGKGFSKFGSMRGNTRKYLNQYKSKQVTYEDIAFNYLQSKRDENLSSKTRTEEEISKPMKEKLIELANELFSDLKLQPIETNKNVNPEDGKHHSISEQQQNNVEHVSNKLLSVDVSEQNKTGTCEIQETDENVINPAHKVVNDVQSFANKVDVNNDEKQVSSSSTNLKDYSKTLPEDLIVMWTSHINKTKSITKQAGDKQTLAHDEEKITDALLSGQNQNFAHENEKKSTDLPKDNLKTIESPKSGTTNSVELNTIGNQSCSPSTGAIKKQITLPRAKETKHRSADKRQHTRSMDREMSHSRRQFEEKSLEYGQTQEKRTMVKIDNCEMDRPSTTLKGEPKITGAINIPAKPVHTEGKTNEGQLNVLKQNQIQNDRNLLKTNNYAKGNSKNEPKRNESKSLPAKALSNESKSLPAKALSNEKEQSVREKKKKPAAQVEELPYKIINYKKLETLVNSDASDLLADLANRHTGFENRLREKLSPDWIMLIAKALAKLCKVDFQKNKERILSQACEPDFLDQVAGYLMKLPFEEDVKRKSNIESFIDNLLTFYQATIQLLPDKACDRFDNILDTTERAMRCVEACQAMKFPHALNERLVDLDCRLKVRTSEREQRLAKPSKVVITPQNDPPPNNFRNISVYPTPDDILSEEKAFIRPNIVEGAYQSVEHYLDVQFRLLREDFLIPLREGITELMSNQGANAKHSKRFNQVRIYHKVYFRNPAVVKDKVGLEICFDPDKRLTRLNWESSRRFMFGSLLCFTKDNFTNIFFAIVIDRSVETLKKGRVVVELKDVEEFSEDLFQSEFILVECQVYFEPYYHVLKALQVMHPETFPMRQYVIDVNVSNSPPSYVLRSPDFEFDIDGHIVPVTDETKWPSAKDLYLDDSQYKAFKSALTNEFVVIQGPPGTGKTYLGLKIAKVLLENAPVWNATSTPILVVCFTNHALDQFLEGILQHTRKLIRIGGQSKSEVLADFNLKECRRVYPRRFEFFQLMRDIKDQMSHSMVKIKQIQLDLEGLRGHRGVVSLSVLKITGLPEHHLKCFNDGKLNDDLLLEWLEEDIETYEDYQPQHVTPEATEEKNEVEIEEEEDADRMWNPVWDDILEFGFDLNAIIPNIFYALDLDDLHNERTWLSKQINYIANDYDPKLVNKRQGLLYQYHELGMTINYWKTKLKAKSPINPAVIDRLSCQTHLWELPPADRWILYRHWIDTLTTRLLNELSNFIETHRQHAFQTRRLSKRYEEVRQMGDLEVMKDSLVVGMTTTGAARLQPLLQALKPRIVIVEEAAEVMESHIIVSLTHHCQHLILIGDHKQLRPTTAVFKLAREYNFDISLFERMVKNGMHCQTLQVQHRMRPEIAQLIVPTIYPVLHNHESVQKYSRILGLVKSVYFITHNHLEEEVVDTQSRRNLHEGKYLIALARYLVLQGYSPEQITILTTYSGQLFYLRSERKNHHILKNVRISVVDNFQGEENDIILLSLVRSNPQANIGFLKTENRVCVALSRAKKGLYIVGNMNNLTESSTIWPVIRETLVSQEALGTHLTLRCQIHTTQFTRVGAAEDFHSVPEGGCSLLCEAKMPCGHLCKSICHILNREHTDYKCMEPCERSPLKCPMEHDCKKLCWENCGECMMRVSKELPCGHIRELRCFMDPLTYKCPEMIAVELPDCGHEVEKPCHRDLAIYPCNHPCENRLPCGHSCEGNCHLRTDPDHIEFQCMKPCAKKNSGCSEDHMCQKLCYLPCGDCLIEVKKTLPGCDHLHKVPCSSDPSKIVCQKRCIRYLNCGHPCPRKCNEPCGGCPVKVTKVVPQCGHQLTIMCSELPLQSRCRGSCLKMLKCGHQCDTLCCSPCTSQCKVMVPCRMKPACCHSVMVPCYKQDLKLGSWDGEGFILPRLVERQVGRQVTYCVLSINSDLLGSAMMDPYSEELLSFCQVPCGTQLECGHRCRGTCGECLQGRIHKACVEKCGKTLICGHRCNIPCSESCPPCNRKCNLYRCKHSRCNEKCGEPCTPCKEFCDWECEHQRCTRRCHEICDRHPCQEPCNRRLECGHPCIGFCGETCPKLCRVCDKDQVMEIFFGQEDEDDARFVYLEDCKHIFESRGLEEWMKLSDGEIKTKVCPKCTTPITKTQRYMNIVKQVYNDVNAVKRKVFGFNTIEASIENRVRLMKRLTELTSTQYDYSQDSDLYRILYNKLEGRLKGIRSKRRNKPSAMEMETLRVQIEVLCEIHKMVNGSEMNDKPRDKLITRMDVLLTVLLRRQDKISNQEVEDIKLELMRFHRITQLLRLESEFAFRANALNHEITTPHQDACKIAYSIEKYTPEQDQDLRQALERFKAALNSAIKIIDKERNEIVTAMGLKQGHWYKCPNGHPYVITECGGAMVVGKCNECGAAIGGSNHRLLSSNQLASEMDGAVRPAWPR</sequence>
<dbReference type="Gene3D" id="3.40.50.300">
    <property type="entry name" value="P-loop containing nucleotide triphosphate hydrolases"/>
    <property type="match status" value="6"/>
</dbReference>
<dbReference type="PANTHER" id="PTHR10887">
    <property type="entry name" value="DNA2/NAM7 HELICASE FAMILY"/>
    <property type="match status" value="1"/>
</dbReference>
<feature type="compositionally biased region" description="Basic and acidic residues" evidence="8">
    <location>
        <begin position="2477"/>
        <end position="2492"/>
    </location>
</feature>
<dbReference type="CDD" id="cd06008">
    <property type="entry name" value="NF-X1-zinc-finger"/>
    <property type="match status" value="2"/>
</dbReference>
<evidence type="ECO:0000256" key="1">
    <source>
        <dbReference type="ARBA" id="ARBA00004496"/>
    </source>
</evidence>